<name>A0AAD3NIZ9_LATJO</name>
<proteinExistence type="predicted"/>
<dbReference type="AlphaFoldDB" id="A0AAD3NIZ9"/>
<dbReference type="Proteomes" id="UP001279410">
    <property type="component" value="Unassembled WGS sequence"/>
</dbReference>
<feature type="non-terminal residue" evidence="1">
    <location>
        <position position="1"/>
    </location>
</feature>
<accession>A0AAD3NIZ9</accession>
<gene>
    <name evidence="1" type="ORF">AKAME5_002408200</name>
</gene>
<comment type="caution">
    <text evidence="1">The sequence shown here is derived from an EMBL/GenBank/DDBJ whole genome shotgun (WGS) entry which is preliminary data.</text>
</comment>
<evidence type="ECO:0000313" key="2">
    <source>
        <dbReference type="Proteomes" id="UP001279410"/>
    </source>
</evidence>
<dbReference type="EMBL" id="BRZM01001211">
    <property type="protein sequence ID" value="GLD72757.1"/>
    <property type="molecule type" value="Genomic_DNA"/>
</dbReference>
<reference evidence="1" key="1">
    <citation type="submission" date="2022-08" db="EMBL/GenBank/DDBJ databases">
        <title>Genome sequencing of akame (Lates japonicus).</title>
        <authorList>
            <person name="Hashiguchi Y."/>
            <person name="Takahashi H."/>
        </authorList>
    </citation>
    <scope>NUCLEOTIDE SEQUENCE</scope>
    <source>
        <strain evidence="1">Kochi</strain>
    </source>
</reference>
<protein>
    <submittedName>
        <fullName evidence="1">Uncharacterized protein</fullName>
    </submittedName>
</protein>
<sequence length="173" mass="19995">MRLIMLPASMEEYLQTYKAFHDLPRIRGWSRSVVISGMKITTAEFYLKNAANFVGFLESTPLRTCRLTKVQLKAIHQELTMGIKTLQRRVTVHQMATKRTKSCLYSHRPGVYTNLTDQEFEEARASGGGFLLHVKEHKTNKTFGEAQIFLTPEEFSWVERWVAIKAQDGYSYL</sequence>
<evidence type="ECO:0000313" key="1">
    <source>
        <dbReference type="EMBL" id="GLD72757.1"/>
    </source>
</evidence>
<organism evidence="1 2">
    <name type="scientific">Lates japonicus</name>
    <name type="common">Japanese lates</name>
    <dbReference type="NCBI Taxonomy" id="270547"/>
    <lineage>
        <taxon>Eukaryota</taxon>
        <taxon>Metazoa</taxon>
        <taxon>Chordata</taxon>
        <taxon>Craniata</taxon>
        <taxon>Vertebrata</taxon>
        <taxon>Euteleostomi</taxon>
        <taxon>Actinopterygii</taxon>
        <taxon>Neopterygii</taxon>
        <taxon>Teleostei</taxon>
        <taxon>Neoteleostei</taxon>
        <taxon>Acanthomorphata</taxon>
        <taxon>Carangaria</taxon>
        <taxon>Carangaria incertae sedis</taxon>
        <taxon>Centropomidae</taxon>
        <taxon>Lates</taxon>
    </lineage>
</organism>
<keyword evidence="2" id="KW-1185">Reference proteome</keyword>